<dbReference type="Proteomes" id="UP001165492">
    <property type="component" value="Unassembled WGS sequence"/>
</dbReference>
<gene>
    <name evidence="1" type="ORF">LMF89_25470</name>
</gene>
<dbReference type="RefSeq" id="WP_229537548.1">
    <property type="nucleotide sequence ID" value="NZ_JAJHJB010000098.1"/>
</dbReference>
<name>A0ABS8I186_9FIRM</name>
<dbReference type="EMBL" id="JAJHJB010000098">
    <property type="protein sequence ID" value="MCC5468689.1"/>
    <property type="molecule type" value="Genomic_DNA"/>
</dbReference>
<evidence type="ECO:0000313" key="2">
    <source>
        <dbReference type="Proteomes" id="UP001165492"/>
    </source>
</evidence>
<sequence>MANAEIIIPGEMAWRTTPRQIVLKRVEPEDPIPIECVRRGLSLYKARPMYPQDLTPEDARFLVESKVSKILIAASYQMTTSDLYKKLINWGIHKKGSKKIYAISKSKELVSNETSTHSD</sequence>
<protein>
    <submittedName>
        <fullName evidence="1">Uncharacterized protein</fullName>
    </submittedName>
</protein>
<accession>A0ABS8I186</accession>
<keyword evidence="2" id="KW-1185">Reference proteome</keyword>
<comment type="caution">
    <text evidence="1">The sequence shown here is derived from an EMBL/GenBank/DDBJ whole genome shotgun (WGS) entry which is preliminary data.</text>
</comment>
<proteinExistence type="predicted"/>
<reference evidence="1" key="1">
    <citation type="submission" date="2021-11" db="EMBL/GenBank/DDBJ databases">
        <title>Description of a new species Pelosinus isolated from the bottom sediments of Lake Baikal.</title>
        <authorList>
            <person name="Zakharyuk A."/>
        </authorList>
    </citation>
    <scope>NUCLEOTIDE SEQUENCE</scope>
    <source>
        <strain evidence="1">Bkl1</strain>
    </source>
</reference>
<organism evidence="1 2">
    <name type="scientific">Pelosinus baikalensis</name>
    <dbReference type="NCBI Taxonomy" id="2892015"/>
    <lineage>
        <taxon>Bacteria</taxon>
        <taxon>Bacillati</taxon>
        <taxon>Bacillota</taxon>
        <taxon>Negativicutes</taxon>
        <taxon>Selenomonadales</taxon>
        <taxon>Sporomusaceae</taxon>
        <taxon>Pelosinus</taxon>
    </lineage>
</organism>
<evidence type="ECO:0000313" key="1">
    <source>
        <dbReference type="EMBL" id="MCC5468689.1"/>
    </source>
</evidence>